<sequence>MNSDQRIKGVDIHLQGFTREELRDIIEYIRSVEAERTSRIVFVNFKVPDDNVGEALKRWARVDG</sequence>
<protein>
    <submittedName>
        <fullName evidence="1">Uncharacterized protein</fullName>
    </submittedName>
</protein>
<organism evidence="1">
    <name type="scientific">marine sediment metagenome</name>
    <dbReference type="NCBI Taxonomy" id="412755"/>
    <lineage>
        <taxon>unclassified sequences</taxon>
        <taxon>metagenomes</taxon>
        <taxon>ecological metagenomes</taxon>
    </lineage>
</organism>
<proteinExistence type="predicted"/>
<gene>
    <name evidence="1" type="ORF">S03H2_53887</name>
</gene>
<comment type="caution">
    <text evidence="1">The sequence shown here is derived from an EMBL/GenBank/DDBJ whole genome shotgun (WGS) entry which is preliminary data.</text>
</comment>
<dbReference type="EMBL" id="BARU01034319">
    <property type="protein sequence ID" value="GAH62815.1"/>
    <property type="molecule type" value="Genomic_DNA"/>
</dbReference>
<name>X1I0G6_9ZZZZ</name>
<accession>X1I0G6</accession>
<feature type="non-terminal residue" evidence="1">
    <location>
        <position position="64"/>
    </location>
</feature>
<evidence type="ECO:0000313" key="1">
    <source>
        <dbReference type="EMBL" id="GAH62815.1"/>
    </source>
</evidence>
<reference evidence="1" key="1">
    <citation type="journal article" date="2014" name="Front. Microbiol.">
        <title>High frequency of phylogenetically diverse reductive dehalogenase-homologous genes in deep subseafloor sedimentary metagenomes.</title>
        <authorList>
            <person name="Kawai M."/>
            <person name="Futagami T."/>
            <person name="Toyoda A."/>
            <person name="Takaki Y."/>
            <person name="Nishi S."/>
            <person name="Hori S."/>
            <person name="Arai W."/>
            <person name="Tsubouchi T."/>
            <person name="Morono Y."/>
            <person name="Uchiyama I."/>
            <person name="Ito T."/>
            <person name="Fujiyama A."/>
            <person name="Inagaki F."/>
            <person name="Takami H."/>
        </authorList>
    </citation>
    <scope>NUCLEOTIDE SEQUENCE</scope>
    <source>
        <strain evidence="1">Expedition CK06-06</strain>
    </source>
</reference>
<dbReference type="AlphaFoldDB" id="X1I0G6"/>